<protein>
    <submittedName>
        <fullName evidence="2">Uncharacterized protein</fullName>
    </submittedName>
</protein>
<keyword evidence="3" id="KW-1185">Reference proteome</keyword>
<organism evidence="2 3">
    <name type="scientific">Mycena metata</name>
    <dbReference type="NCBI Taxonomy" id="1033252"/>
    <lineage>
        <taxon>Eukaryota</taxon>
        <taxon>Fungi</taxon>
        <taxon>Dikarya</taxon>
        <taxon>Basidiomycota</taxon>
        <taxon>Agaricomycotina</taxon>
        <taxon>Agaricomycetes</taxon>
        <taxon>Agaricomycetidae</taxon>
        <taxon>Agaricales</taxon>
        <taxon>Marasmiineae</taxon>
        <taxon>Mycenaceae</taxon>
        <taxon>Mycena</taxon>
    </lineage>
</organism>
<evidence type="ECO:0000313" key="2">
    <source>
        <dbReference type="EMBL" id="KAJ7735462.1"/>
    </source>
</evidence>
<evidence type="ECO:0000313" key="3">
    <source>
        <dbReference type="Proteomes" id="UP001215598"/>
    </source>
</evidence>
<sequence>MADFQIGPCSFRWPNRPAYWSLDPEGIEALSTEEAERLGFPSFQLSTNIRGEYWDASVYAGLRQFHQAKGFDPDSQDVARHLGHPLYELCGDMNSPFTHVDNFYEAEETVEDTDTEDEWADAQSSLHEDSDCDEGSDTEDGVGEARTCVEPQASAPQVDQEPMDGRCNSINYETDLKPHPATDRAPGGGFIHSIFGALRHSLAVEVDSDNIDSDPISPFLV</sequence>
<reference evidence="2" key="1">
    <citation type="submission" date="2023-03" db="EMBL/GenBank/DDBJ databases">
        <title>Massive genome expansion in bonnet fungi (Mycena s.s.) driven by repeated elements and novel gene families across ecological guilds.</title>
        <authorList>
            <consortium name="Lawrence Berkeley National Laboratory"/>
            <person name="Harder C.B."/>
            <person name="Miyauchi S."/>
            <person name="Viragh M."/>
            <person name="Kuo A."/>
            <person name="Thoen E."/>
            <person name="Andreopoulos B."/>
            <person name="Lu D."/>
            <person name="Skrede I."/>
            <person name="Drula E."/>
            <person name="Henrissat B."/>
            <person name="Morin E."/>
            <person name="Kohler A."/>
            <person name="Barry K."/>
            <person name="LaButti K."/>
            <person name="Morin E."/>
            <person name="Salamov A."/>
            <person name="Lipzen A."/>
            <person name="Mereny Z."/>
            <person name="Hegedus B."/>
            <person name="Baldrian P."/>
            <person name="Stursova M."/>
            <person name="Weitz H."/>
            <person name="Taylor A."/>
            <person name="Grigoriev I.V."/>
            <person name="Nagy L.G."/>
            <person name="Martin F."/>
            <person name="Kauserud H."/>
        </authorList>
    </citation>
    <scope>NUCLEOTIDE SEQUENCE</scope>
    <source>
        <strain evidence="2">CBHHK182m</strain>
    </source>
</reference>
<evidence type="ECO:0000256" key="1">
    <source>
        <dbReference type="SAM" id="MobiDB-lite"/>
    </source>
</evidence>
<feature type="compositionally biased region" description="Acidic residues" evidence="1">
    <location>
        <begin position="130"/>
        <end position="142"/>
    </location>
</feature>
<gene>
    <name evidence="2" type="ORF">B0H16DRAFT_128926</name>
</gene>
<feature type="compositionally biased region" description="Acidic residues" evidence="1">
    <location>
        <begin position="108"/>
        <end position="120"/>
    </location>
</feature>
<dbReference type="EMBL" id="JARKIB010000126">
    <property type="protein sequence ID" value="KAJ7735462.1"/>
    <property type="molecule type" value="Genomic_DNA"/>
</dbReference>
<dbReference type="Proteomes" id="UP001215598">
    <property type="component" value="Unassembled WGS sequence"/>
</dbReference>
<proteinExistence type="predicted"/>
<dbReference type="AlphaFoldDB" id="A0AAD7MVZ2"/>
<feature type="region of interest" description="Disordered" evidence="1">
    <location>
        <begin position="108"/>
        <end position="143"/>
    </location>
</feature>
<comment type="caution">
    <text evidence="2">The sequence shown here is derived from an EMBL/GenBank/DDBJ whole genome shotgun (WGS) entry which is preliminary data.</text>
</comment>
<name>A0AAD7MVZ2_9AGAR</name>
<accession>A0AAD7MVZ2</accession>